<keyword evidence="1" id="KW-0812">Transmembrane</keyword>
<sequence>MTPVRSIDIDACLQASYLVVVQLRHGVSARESTTLKSECANQVAQVRQALKDAGISPRNIDFISYAQCALLDDSVLRLSTGLAHCQWAEESLQARFFQQHEGGERLYENIAEVLSEPNPEPLVLTVFQRVLMLGFLGRYRYENDPQREQLLQALNARVEPLDISLARAGAVVADHSTRGAPWLHSPLIHLFSAAVVLATLWFGFDHLLDTAIDAVLAGRAFK</sequence>
<dbReference type="Proteomes" id="UP001143328">
    <property type="component" value="Unassembled WGS sequence"/>
</dbReference>
<feature type="domain" description="Type IV / VI secretion system DotU" evidence="2">
    <location>
        <begin position="10"/>
        <end position="206"/>
    </location>
</feature>
<dbReference type="InterPro" id="IPR017732">
    <property type="entry name" value="T4/T6SS_DotU"/>
</dbReference>
<dbReference type="AlphaFoldDB" id="A0A9W6K7T2"/>
<organism evidence="3 4">
    <name type="scientific">Pseudomonas turukhanskensis</name>
    <dbReference type="NCBI Taxonomy" id="1806536"/>
    <lineage>
        <taxon>Bacteria</taxon>
        <taxon>Pseudomonadati</taxon>
        <taxon>Pseudomonadota</taxon>
        <taxon>Gammaproteobacteria</taxon>
        <taxon>Pseudomonadales</taxon>
        <taxon>Pseudomonadaceae</taxon>
        <taxon>Pseudomonas</taxon>
    </lineage>
</organism>
<name>A0A9W6K7T2_9PSED</name>
<keyword evidence="1" id="KW-0472">Membrane</keyword>
<protein>
    <submittedName>
        <fullName evidence="3">Type VI secretion protein ImpK</fullName>
    </submittedName>
</protein>
<dbReference type="PANTHER" id="PTHR38033">
    <property type="entry name" value="MEMBRANE PROTEIN-RELATED"/>
    <property type="match status" value="1"/>
</dbReference>
<accession>A0A9W6K7T2</accession>
<dbReference type="PANTHER" id="PTHR38033:SF1">
    <property type="entry name" value="DOTU FAMILY TYPE IV_VI SECRETION SYSTEM PROTEIN"/>
    <property type="match status" value="1"/>
</dbReference>
<reference evidence="3" key="1">
    <citation type="journal article" date="2014" name="Int. J. Syst. Evol. Microbiol.">
        <title>Complete genome sequence of Corynebacterium casei LMG S-19264T (=DSM 44701T), isolated from a smear-ripened cheese.</title>
        <authorList>
            <consortium name="US DOE Joint Genome Institute (JGI-PGF)"/>
            <person name="Walter F."/>
            <person name="Albersmeier A."/>
            <person name="Kalinowski J."/>
            <person name="Ruckert C."/>
        </authorList>
    </citation>
    <scope>NUCLEOTIDE SEQUENCE</scope>
    <source>
        <strain evidence="3">VKM B-2935</strain>
    </source>
</reference>
<evidence type="ECO:0000313" key="4">
    <source>
        <dbReference type="Proteomes" id="UP001143328"/>
    </source>
</evidence>
<reference evidence="3" key="2">
    <citation type="submission" date="2023-01" db="EMBL/GenBank/DDBJ databases">
        <authorList>
            <person name="Sun Q."/>
            <person name="Evtushenko L."/>
        </authorList>
    </citation>
    <scope>NUCLEOTIDE SEQUENCE</scope>
    <source>
        <strain evidence="3">VKM B-2935</strain>
    </source>
</reference>
<evidence type="ECO:0000313" key="3">
    <source>
        <dbReference type="EMBL" id="GLK89285.1"/>
    </source>
</evidence>
<evidence type="ECO:0000259" key="2">
    <source>
        <dbReference type="Pfam" id="PF09850"/>
    </source>
</evidence>
<proteinExistence type="predicted"/>
<dbReference type="InterPro" id="IPR038522">
    <property type="entry name" value="T4/T6SS_DotU_sf"/>
</dbReference>
<dbReference type="Pfam" id="PF09850">
    <property type="entry name" value="DotU"/>
    <property type="match status" value="1"/>
</dbReference>
<dbReference type="EMBL" id="BSFN01000005">
    <property type="protein sequence ID" value="GLK89285.1"/>
    <property type="molecule type" value="Genomic_DNA"/>
</dbReference>
<keyword evidence="1" id="KW-1133">Transmembrane helix</keyword>
<keyword evidence="4" id="KW-1185">Reference proteome</keyword>
<dbReference type="NCBIfam" id="NF038239">
    <property type="entry name" value="T6SS_TssL_short"/>
    <property type="match status" value="1"/>
</dbReference>
<dbReference type="Gene3D" id="1.25.40.590">
    <property type="entry name" value="Type IV / VI secretion system, DotU"/>
    <property type="match status" value="1"/>
</dbReference>
<comment type="caution">
    <text evidence="3">The sequence shown here is derived from an EMBL/GenBank/DDBJ whole genome shotgun (WGS) entry which is preliminary data.</text>
</comment>
<gene>
    <name evidence="3" type="ORF">GCM10017655_23470</name>
</gene>
<dbReference type="RefSeq" id="WP_271195472.1">
    <property type="nucleotide sequence ID" value="NZ_BSFN01000005.1"/>
</dbReference>
<evidence type="ECO:0000256" key="1">
    <source>
        <dbReference type="SAM" id="Phobius"/>
    </source>
</evidence>
<dbReference type="NCBIfam" id="TIGR03349">
    <property type="entry name" value="IV_VI_DotU"/>
    <property type="match status" value="1"/>
</dbReference>
<feature type="transmembrane region" description="Helical" evidence="1">
    <location>
        <begin position="187"/>
        <end position="204"/>
    </location>
</feature>